<dbReference type="InterPro" id="IPR043746">
    <property type="entry name" value="DUF5691"/>
</dbReference>
<protein>
    <submittedName>
        <fullName evidence="1">Uncharacterized protein</fullName>
    </submittedName>
</protein>
<organism evidence="1 2">
    <name type="scientific">Methylomonas koyamae</name>
    <dbReference type="NCBI Taxonomy" id="702114"/>
    <lineage>
        <taxon>Bacteria</taxon>
        <taxon>Pseudomonadati</taxon>
        <taxon>Pseudomonadota</taxon>
        <taxon>Gammaproteobacteria</taxon>
        <taxon>Methylococcales</taxon>
        <taxon>Methylococcaceae</taxon>
        <taxon>Methylomonas</taxon>
    </lineage>
</organism>
<evidence type="ECO:0000313" key="1">
    <source>
        <dbReference type="EMBL" id="OAI23789.1"/>
    </source>
</evidence>
<name>A0A177P2Z0_9GAMM</name>
<dbReference type="Proteomes" id="UP000077628">
    <property type="component" value="Unassembled WGS sequence"/>
</dbReference>
<accession>A0A177P2Z0</accession>
<gene>
    <name evidence="1" type="ORF">A1355_21450</name>
</gene>
<dbReference type="Pfam" id="PF18944">
    <property type="entry name" value="DUF5691"/>
    <property type="match status" value="1"/>
</dbReference>
<dbReference type="STRING" id="702114.A1355_21450"/>
<proteinExistence type="predicted"/>
<dbReference type="EMBL" id="LUUK01000055">
    <property type="protein sequence ID" value="OAI23789.1"/>
    <property type="molecule type" value="Genomic_DNA"/>
</dbReference>
<comment type="caution">
    <text evidence="1">The sequence shown here is derived from an EMBL/GenBank/DDBJ whole genome shotgun (WGS) entry which is preliminary data.</text>
</comment>
<sequence>MLHLEKYLSVTAIKPGTYAYWYRQQLSLQLPSTSDENIDWDNWQQFGKAEQQAFLQQQRAVDPQTARLALEKDFAEAPAALRQMYVETLAIGLNPADQAFLESLDKDRSGKVVEIAQRLLARFPDSEAAKQNRENLAERLETQFLTRKIGLAKQKGKKASESLEELSALTEFMPVTDIAAVLKLAPADLPRKIDQELALPFARSAALAQDYPLVFALLQKEDEKMLLSRLQLILTWFEPAPLSDKLQLAETAAAWLAGADNLNTLQLLALAEWLAQPLTEKAGKTLLSGKAFKNARSQSGGENPYQAGSAMEALAACALLLPKSLHEAYLNQVQGIAFRGGANPLDYLAFVDSLK</sequence>
<dbReference type="AlphaFoldDB" id="A0A177P2Z0"/>
<evidence type="ECO:0000313" key="2">
    <source>
        <dbReference type="Proteomes" id="UP000077628"/>
    </source>
</evidence>
<reference evidence="2" key="1">
    <citation type="submission" date="2016-03" db="EMBL/GenBank/DDBJ databases">
        <authorList>
            <person name="Heylen K."/>
            <person name="De Vos P."/>
            <person name="Vekeman B."/>
        </authorList>
    </citation>
    <scope>NUCLEOTIDE SEQUENCE [LARGE SCALE GENOMIC DNA]</scope>
    <source>
        <strain evidence="2">R-45383</strain>
    </source>
</reference>
<keyword evidence="2" id="KW-1185">Reference proteome</keyword>